<proteinExistence type="predicted"/>
<keyword evidence="1" id="KW-0472">Membrane</keyword>
<reference evidence="2" key="1">
    <citation type="journal article" date="2014" name="Front. Microbiol.">
        <title>High frequency of phylogenetically diverse reductive dehalogenase-homologous genes in deep subseafloor sedimentary metagenomes.</title>
        <authorList>
            <person name="Kawai M."/>
            <person name="Futagami T."/>
            <person name="Toyoda A."/>
            <person name="Takaki Y."/>
            <person name="Nishi S."/>
            <person name="Hori S."/>
            <person name="Arai W."/>
            <person name="Tsubouchi T."/>
            <person name="Morono Y."/>
            <person name="Uchiyama I."/>
            <person name="Ito T."/>
            <person name="Fujiyama A."/>
            <person name="Inagaki F."/>
            <person name="Takami H."/>
        </authorList>
    </citation>
    <scope>NUCLEOTIDE SEQUENCE</scope>
    <source>
        <strain evidence="2">Expedition CK06-06</strain>
    </source>
</reference>
<evidence type="ECO:0000313" key="2">
    <source>
        <dbReference type="EMBL" id="GAH58857.1"/>
    </source>
</evidence>
<name>X1GNT9_9ZZZZ</name>
<keyword evidence="1" id="KW-1133">Transmembrane helix</keyword>
<gene>
    <name evidence="2" type="ORF">S03H2_34845</name>
</gene>
<sequence length="266" mass="30495">TGITDSLGGYSFEIQLPLNQKEINVNCSVINKYNPIFTETYKIQFSDLQADITQEGEVRANSDNITLRYTIQYPENHDRWFVIIEEEMTPIINAYIEADTLRIPVYWDDNVIYWETETEKSNEDHRLIVETTGPEVSTSIEEENGEIRIHFIIDARTKSYTNISLVYYLNESYVTSKYTWQIFSSREEDVTELYGLQINDLYILLSNVDIAKGSYLVLDLVGVKQTNTNTITNIVIPVVSSSSVLLGAIATIVKVYNKKKGMILEI</sequence>
<accession>X1GNT9</accession>
<protein>
    <submittedName>
        <fullName evidence="2">Uncharacterized protein</fullName>
    </submittedName>
</protein>
<evidence type="ECO:0000256" key="1">
    <source>
        <dbReference type="SAM" id="Phobius"/>
    </source>
</evidence>
<comment type="caution">
    <text evidence="2">The sequence shown here is derived from an EMBL/GenBank/DDBJ whole genome shotgun (WGS) entry which is preliminary data.</text>
</comment>
<dbReference type="AlphaFoldDB" id="X1GNT9"/>
<organism evidence="2">
    <name type="scientific">marine sediment metagenome</name>
    <dbReference type="NCBI Taxonomy" id="412755"/>
    <lineage>
        <taxon>unclassified sequences</taxon>
        <taxon>metagenomes</taxon>
        <taxon>ecological metagenomes</taxon>
    </lineage>
</organism>
<feature type="non-terminal residue" evidence="2">
    <location>
        <position position="1"/>
    </location>
</feature>
<feature type="transmembrane region" description="Helical" evidence="1">
    <location>
        <begin position="234"/>
        <end position="256"/>
    </location>
</feature>
<keyword evidence="1" id="KW-0812">Transmembrane</keyword>
<dbReference type="EMBL" id="BARU01021283">
    <property type="protein sequence ID" value="GAH58857.1"/>
    <property type="molecule type" value="Genomic_DNA"/>
</dbReference>